<comment type="caution">
    <text evidence="7">The sequence shown here is derived from an EMBL/GenBank/DDBJ whole genome shotgun (WGS) entry which is preliminary data.</text>
</comment>
<name>A0A5C6AAU3_9BACT</name>
<dbReference type="InterPro" id="IPR036458">
    <property type="entry name" value="Na:dicarbo_symporter_sf"/>
</dbReference>
<accession>A0A5C6AAU3</accession>
<proteinExistence type="predicted"/>
<dbReference type="Pfam" id="PF00375">
    <property type="entry name" value="SDF"/>
    <property type="match status" value="1"/>
</dbReference>
<dbReference type="AlphaFoldDB" id="A0A5C6AAU3"/>
<protein>
    <submittedName>
        <fullName evidence="7">Proton glutamate symport protein</fullName>
    </submittedName>
</protein>
<dbReference type="GO" id="GO:0016020">
    <property type="term" value="C:membrane"/>
    <property type="evidence" value="ECO:0007669"/>
    <property type="project" value="UniProtKB-SubCell"/>
</dbReference>
<dbReference type="Gene3D" id="1.10.3860.10">
    <property type="entry name" value="Sodium:dicarboxylate symporter"/>
    <property type="match status" value="1"/>
</dbReference>
<dbReference type="GO" id="GO:0015293">
    <property type="term" value="F:symporter activity"/>
    <property type="evidence" value="ECO:0007669"/>
    <property type="project" value="InterPro"/>
</dbReference>
<dbReference type="OrthoDB" id="9768885at2"/>
<feature type="transmembrane region" description="Helical" evidence="6">
    <location>
        <begin position="197"/>
        <end position="218"/>
    </location>
</feature>
<dbReference type="InterPro" id="IPR001991">
    <property type="entry name" value="Na-dicarboxylate_symporter"/>
</dbReference>
<feature type="transmembrane region" description="Helical" evidence="6">
    <location>
        <begin position="7"/>
        <end position="31"/>
    </location>
</feature>
<dbReference type="Proteomes" id="UP000317421">
    <property type="component" value="Unassembled WGS sequence"/>
</dbReference>
<comment type="subcellular location">
    <subcellularLocation>
        <location evidence="1">Membrane</location>
        <topology evidence="1">Multi-pass membrane protein</topology>
    </subcellularLocation>
</comment>
<dbReference type="PRINTS" id="PR00173">
    <property type="entry name" value="EDTRNSPORT"/>
</dbReference>
<reference evidence="7 8" key="1">
    <citation type="submission" date="2019-02" db="EMBL/GenBank/DDBJ databases">
        <title>Deep-cultivation of Planctomycetes and their phenomic and genomic characterization uncovers novel biology.</title>
        <authorList>
            <person name="Wiegand S."/>
            <person name="Jogler M."/>
            <person name="Boedeker C."/>
            <person name="Pinto D."/>
            <person name="Vollmers J."/>
            <person name="Rivas-Marin E."/>
            <person name="Kohn T."/>
            <person name="Peeters S.H."/>
            <person name="Heuer A."/>
            <person name="Rast P."/>
            <person name="Oberbeckmann S."/>
            <person name="Bunk B."/>
            <person name="Jeske O."/>
            <person name="Meyerdierks A."/>
            <person name="Storesund J.E."/>
            <person name="Kallscheuer N."/>
            <person name="Luecker S."/>
            <person name="Lage O.M."/>
            <person name="Pohl T."/>
            <person name="Merkel B.J."/>
            <person name="Hornburger P."/>
            <person name="Mueller R.-W."/>
            <person name="Bruemmer F."/>
            <person name="Labrenz M."/>
            <person name="Spormann A.M."/>
            <person name="Op Den Camp H."/>
            <person name="Overmann J."/>
            <person name="Amann R."/>
            <person name="Jetten M.S.M."/>
            <person name="Mascher T."/>
            <person name="Medema M.H."/>
            <person name="Devos D.P."/>
            <person name="Kaster A.-K."/>
            <person name="Ovreas L."/>
            <person name="Rohde M."/>
            <person name="Galperin M.Y."/>
            <person name="Jogler C."/>
        </authorList>
    </citation>
    <scope>NUCLEOTIDE SEQUENCE [LARGE SCALE GENOMIC DNA]</scope>
    <source>
        <strain evidence="7 8">Pla108</strain>
    </source>
</reference>
<organism evidence="7 8">
    <name type="scientific">Botrimarina colliarenosi</name>
    <dbReference type="NCBI Taxonomy" id="2528001"/>
    <lineage>
        <taxon>Bacteria</taxon>
        <taxon>Pseudomonadati</taxon>
        <taxon>Planctomycetota</taxon>
        <taxon>Planctomycetia</taxon>
        <taxon>Pirellulales</taxon>
        <taxon>Lacipirellulaceae</taxon>
        <taxon>Botrimarina</taxon>
    </lineage>
</organism>
<evidence type="ECO:0000313" key="7">
    <source>
        <dbReference type="EMBL" id="TWT96689.1"/>
    </source>
</evidence>
<evidence type="ECO:0000256" key="3">
    <source>
        <dbReference type="ARBA" id="ARBA00022692"/>
    </source>
</evidence>
<evidence type="ECO:0000256" key="2">
    <source>
        <dbReference type="ARBA" id="ARBA00022448"/>
    </source>
</evidence>
<gene>
    <name evidence="7" type="primary">gltP</name>
    <name evidence="7" type="ORF">Pla108_24630</name>
</gene>
<keyword evidence="3 6" id="KW-0812">Transmembrane</keyword>
<feature type="transmembrane region" description="Helical" evidence="6">
    <location>
        <begin position="37"/>
        <end position="58"/>
    </location>
</feature>
<sequence length="438" mass="45955">MPLHVRILIGMALGLVVGAIAVAFGGAWLITDWVKPFGTVFINSLKMIAVPLIVASLVKGVSDMRDLGRLSALGGRTVALYLFTTVVSVSLGLVVVNVVQPGLAIDQATREKIQAGSADAAASKIELARQTQEQGPLQPLIDLVPENVFAASASNGSMLQVICFVLLFGVALVLTPEEKSAPVKAFFDGLNDVVLRLIDLIMLAAPVGVFALLAALVAETPSWDVFQALMLYSLCVVLGLSLLIFGFYPALAVLFAGKGYAEFFKALGPAQLLAFSTSSSAATLPATMERTEEHLGVDEEVTSFVLPIGATVNMDGTSLYQAVAAVFICQVGGIHLTLGDQLSIVLTATLASIGTAAVPSAGIVMLVIVLGTLRVPEEQIAQGIALIFAVDRVLDMYRTVANVTSDATVATLVAKSVGLLHERPEERTLEEPSNPSDE</sequence>
<feature type="transmembrane region" description="Helical" evidence="6">
    <location>
        <begin position="78"/>
        <end position="99"/>
    </location>
</feature>
<evidence type="ECO:0000256" key="5">
    <source>
        <dbReference type="ARBA" id="ARBA00023136"/>
    </source>
</evidence>
<keyword evidence="5 6" id="KW-0472">Membrane</keyword>
<dbReference type="EMBL" id="SJPR01000003">
    <property type="protein sequence ID" value="TWT96689.1"/>
    <property type="molecule type" value="Genomic_DNA"/>
</dbReference>
<dbReference type="InterPro" id="IPR050746">
    <property type="entry name" value="DAACS"/>
</dbReference>
<feature type="transmembrane region" description="Helical" evidence="6">
    <location>
        <begin position="319"/>
        <end position="338"/>
    </location>
</feature>
<keyword evidence="2" id="KW-0813">Transport</keyword>
<evidence type="ECO:0000256" key="1">
    <source>
        <dbReference type="ARBA" id="ARBA00004141"/>
    </source>
</evidence>
<dbReference type="RefSeq" id="WP_146445208.1">
    <property type="nucleotide sequence ID" value="NZ_SJPR01000003.1"/>
</dbReference>
<evidence type="ECO:0000256" key="6">
    <source>
        <dbReference type="SAM" id="Phobius"/>
    </source>
</evidence>
<feature type="transmembrane region" description="Helical" evidence="6">
    <location>
        <begin position="344"/>
        <end position="370"/>
    </location>
</feature>
<evidence type="ECO:0000313" key="8">
    <source>
        <dbReference type="Proteomes" id="UP000317421"/>
    </source>
</evidence>
<feature type="transmembrane region" description="Helical" evidence="6">
    <location>
        <begin position="157"/>
        <end position="176"/>
    </location>
</feature>
<dbReference type="PANTHER" id="PTHR11958">
    <property type="entry name" value="SODIUM/DICARBOXYLATE SYMPORTER-RELATED"/>
    <property type="match status" value="1"/>
</dbReference>
<keyword evidence="4 6" id="KW-1133">Transmembrane helix</keyword>
<feature type="transmembrane region" description="Helical" evidence="6">
    <location>
        <begin position="230"/>
        <end position="255"/>
    </location>
</feature>
<keyword evidence="8" id="KW-1185">Reference proteome</keyword>
<dbReference type="SUPFAM" id="SSF118215">
    <property type="entry name" value="Proton glutamate symport protein"/>
    <property type="match status" value="1"/>
</dbReference>
<evidence type="ECO:0000256" key="4">
    <source>
        <dbReference type="ARBA" id="ARBA00022989"/>
    </source>
</evidence>
<dbReference type="PANTHER" id="PTHR11958:SF63">
    <property type="entry name" value="AMINO ACID TRANSPORTER"/>
    <property type="match status" value="1"/>
</dbReference>